<protein>
    <submittedName>
        <fullName evidence="1">Uncharacterized protein</fullName>
    </submittedName>
</protein>
<reference evidence="1" key="1">
    <citation type="submission" date="2020-04" db="EMBL/GenBank/DDBJ databases">
        <authorList>
            <person name="Chiriac C."/>
            <person name="Salcher M."/>
            <person name="Ghai R."/>
            <person name="Kavagutti S V."/>
        </authorList>
    </citation>
    <scope>NUCLEOTIDE SEQUENCE</scope>
</reference>
<evidence type="ECO:0000313" key="1">
    <source>
        <dbReference type="EMBL" id="CAB4135897.1"/>
    </source>
</evidence>
<proteinExistence type="predicted"/>
<dbReference type="PROSITE" id="PS51257">
    <property type="entry name" value="PROKAR_LIPOPROTEIN"/>
    <property type="match status" value="1"/>
</dbReference>
<accession>A0A6J5LS44</accession>
<gene>
    <name evidence="1" type="ORF">UFOVP300_5</name>
</gene>
<sequence length="82" mass="8921">MKPRRIAAAMIIFAFVCLAMAFLTSCVSVPVPPFGERVGEMGSLQFSLGVKYLPATEPERPGDANLAFAWQKFGEAKALKDK</sequence>
<name>A0A6J5LS44_9CAUD</name>
<organism evidence="1">
    <name type="scientific">uncultured Caudovirales phage</name>
    <dbReference type="NCBI Taxonomy" id="2100421"/>
    <lineage>
        <taxon>Viruses</taxon>
        <taxon>Duplodnaviria</taxon>
        <taxon>Heunggongvirae</taxon>
        <taxon>Uroviricota</taxon>
        <taxon>Caudoviricetes</taxon>
        <taxon>Peduoviridae</taxon>
        <taxon>Maltschvirus</taxon>
        <taxon>Maltschvirus maltsch</taxon>
    </lineage>
</organism>
<dbReference type="EMBL" id="LR796307">
    <property type="protein sequence ID" value="CAB4135897.1"/>
    <property type="molecule type" value="Genomic_DNA"/>
</dbReference>